<name>A0AAE0T709_9BIVA</name>
<dbReference type="Proteomes" id="UP001195483">
    <property type="component" value="Unassembled WGS sequence"/>
</dbReference>
<dbReference type="EMBL" id="JAEAOA010000571">
    <property type="protein sequence ID" value="KAK3604420.1"/>
    <property type="molecule type" value="Genomic_DNA"/>
</dbReference>
<organism evidence="1 2">
    <name type="scientific">Potamilus streckersoni</name>
    <dbReference type="NCBI Taxonomy" id="2493646"/>
    <lineage>
        <taxon>Eukaryota</taxon>
        <taxon>Metazoa</taxon>
        <taxon>Spiralia</taxon>
        <taxon>Lophotrochozoa</taxon>
        <taxon>Mollusca</taxon>
        <taxon>Bivalvia</taxon>
        <taxon>Autobranchia</taxon>
        <taxon>Heteroconchia</taxon>
        <taxon>Palaeoheterodonta</taxon>
        <taxon>Unionida</taxon>
        <taxon>Unionoidea</taxon>
        <taxon>Unionidae</taxon>
        <taxon>Ambleminae</taxon>
        <taxon>Lampsilini</taxon>
        <taxon>Potamilus</taxon>
    </lineage>
</organism>
<gene>
    <name evidence="1" type="ORF">CHS0354_008747</name>
</gene>
<evidence type="ECO:0000313" key="2">
    <source>
        <dbReference type="Proteomes" id="UP001195483"/>
    </source>
</evidence>
<comment type="caution">
    <text evidence="1">The sequence shown here is derived from an EMBL/GenBank/DDBJ whole genome shotgun (WGS) entry which is preliminary data.</text>
</comment>
<proteinExistence type="predicted"/>
<evidence type="ECO:0000313" key="1">
    <source>
        <dbReference type="EMBL" id="KAK3604420.1"/>
    </source>
</evidence>
<accession>A0AAE0T709</accession>
<reference evidence="1" key="1">
    <citation type="journal article" date="2021" name="Genome Biol. Evol.">
        <title>A High-Quality Reference Genome for a Parasitic Bivalve with Doubly Uniparental Inheritance (Bivalvia: Unionida).</title>
        <authorList>
            <person name="Smith C.H."/>
        </authorList>
    </citation>
    <scope>NUCLEOTIDE SEQUENCE</scope>
    <source>
        <strain evidence="1">CHS0354</strain>
    </source>
</reference>
<reference evidence="1" key="3">
    <citation type="submission" date="2023-05" db="EMBL/GenBank/DDBJ databases">
        <authorList>
            <person name="Smith C.H."/>
        </authorList>
    </citation>
    <scope>NUCLEOTIDE SEQUENCE</scope>
    <source>
        <strain evidence="1">CHS0354</strain>
        <tissue evidence="1">Mantle</tissue>
    </source>
</reference>
<keyword evidence="2" id="KW-1185">Reference proteome</keyword>
<sequence length="314" mass="35728">MALPQKDKEAAQKDMTEVQKDKAVIQQENAAALAIVTAVGAATGIYLLTKSASHDIGINLNEWQRPVKDFSSADGKLENRLKSLECVGELDIPRNVWNDATALMKCDCKHQNTKALYLMVIRSRGVLEKFDVLKEYRIEGLDVVPVPIDDYGIPRFGLGKMKILNTDCEIETKFATWIRRKVIVRNQDSYFLDARILHQSVFESIIDKCREKIASKKRLKKSFQLNRSMNPPSVNLTIKIIQREKGALESFWGWLLRAEDGPDVINIDVVPAMMVLKEKARGTSEFMECPRYAVFKWMEESQAQASLLKYPSMI</sequence>
<dbReference type="AlphaFoldDB" id="A0AAE0T709"/>
<protein>
    <submittedName>
        <fullName evidence="1">Uncharacterized protein</fullName>
    </submittedName>
</protein>
<reference evidence="1" key="2">
    <citation type="journal article" date="2021" name="Genome Biol. Evol.">
        <title>Developing a high-quality reference genome for a parasitic bivalve with doubly uniparental inheritance (Bivalvia: Unionida).</title>
        <authorList>
            <person name="Smith C.H."/>
        </authorList>
    </citation>
    <scope>NUCLEOTIDE SEQUENCE</scope>
    <source>
        <strain evidence="1">CHS0354</strain>
        <tissue evidence="1">Mantle</tissue>
    </source>
</reference>